<dbReference type="OrthoDB" id="9518664at2759"/>
<dbReference type="InterPro" id="IPR000215">
    <property type="entry name" value="Serpin_fam"/>
</dbReference>
<dbReference type="SMART" id="SM00093">
    <property type="entry name" value="SERPIN"/>
    <property type="match status" value="1"/>
</dbReference>
<dbReference type="PROSITE" id="PS00284">
    <property type="entry name" value="SERPIN"/>
    <property type="match status" value="1"/>
</dbReference>
<dbReference type="Gene3D" id="3.30.497.10">
    <property type="entry name" value="Antithrombin, subunit I, domain 2"/>
    <property type="match status" value="1"/>
</dbReference>
<keyword evidence="5" id="KW-1185">Reference proteome</keyword>
<dbReference type="Proteomes" id="UP000270296">
    <property type="component" value="Unassembled WGS sequence"/>
</dbReference>
<dbReference type="Gene3D" id="2.30.39.10">
    <property type="entry name" value="Alpha-1-antitrypsin, domain 1"/>
    <property type="match status" value="1"/>
</dbReference>
<feature type="domain" description="Serpin" evidence="3">
    <location>
        <begin position="17"/>
        <end position="375"/>
    </location>
</feature>
<evidence type="ECO:0000256" key="1">
    <source>
        <dbReference type="ARBA" id="ARBA00009500"/>
    </source>
</evidence>
<evidence type="ECO:0000313" key="4">
    <source>
        <dbReference type="EMBL" id="VDO94592.1"/>
    </source>
</evidence>
<evidence type="ECO:0000259" key="3">
    <source>
        <dbReference type="SMART" id="SM00093"/>
    </source>
</evidence>
<name>A0A183ID20_9BILA</name>
<dbReference type="InterPro" id="IPR023795">
    <property type="entry name" value="Serpin_CS"/>
</dbReference>
<dbReference type="GO" id="GO:0004867">
    <property type="term" value="F:serine-type endopeptidase inhibitor activity"/>
    <property type="evidence" value="ECO:0007669"/>
    <property type="project" value="InterPro"/>
</dbReference>
<dbReference type="CDD" id="cd00172">
    <property type="entry name" value="serpin"/>
    <property type="match status" value="1"/>
</dbReference>
<reference evidence="4 5" key="2">
    <citation type="submission" date="2018-11" db="EMBL/GenBank/DDBJ databases">
        <authorList>
            <consortium name="Pathogen Informatics"/>
        </authorList>
    </citation>
    <scope>NUCLEOTIDE SEQUENCE [LARGE SCALE GENOMIC DNA]</scope>
</reference>
<dbReference type="InterPro" id="IPR042185">
    <property type="entry name" value="Serpin_sf_2"/>
</dbReference>
<dbReference type="GO" id="GO:0005615">
    <property type="term" value="C:extracellular space"/>
    <property type="evidence" value="ECO:0007669"/>
    <property type="project" value="InterPro"/>
</dbReference>
<proteinExistence type="inferred from homology"/>
<reference evidence="6" key="1">
    <citation type="submission" date="2016-06" db="UniProtKB">
        <authorList>
            <consortium name="WormBaseParasite"/>
        </authorList>
    </citation>
    <scope>IDENTIFICATION</scope>
</reference>
<evidence type="ECO:0000313" key="6">
    <source>
        <dbReference type="WBParaSite" id="SBAD_0000158501-mRNA-1"/>
    </source>
</evidence>
<dbReference type="WBParaSite" id="SBAD_0000158501-mRNA-1">
    <property type="protein sequence ID" value="SBAD_0000158501-mRNA-1"/>
    <property type="gene ID" value="SBAD_0000158501"/>
</dbReference>
<comment type="similarity">
    <text evidence="1 2">Belongs to the serpin family.</text>
</comment>
<gene>
    <name evidence="4" type="ORF">SBAD_LOCUS1514</name>
</gene>
<dbReference type="PANTHER" id="PTHR11461:SF211">
    <property type="entry name" value="GH10112P-RELATED"/>
    <property type="match status" value="1"/>
</dbReference>
<dbReference type="EMBL" id="UZAM01006850">
    <property type="protein sequence ID" value="VDO94592.1"/>
    <property type="molecule type" value="Genomic_DNA"/>
</dbReference>
<dbReference type="InterPro" id="IPR042178">
    <property type="entry name" value="Serpin_sf_1"/>
</dbReference>
<evidence type="ECO:0000256" key="2">
    <source>
        <dbReference type="RuleBase" id="RU000411"/>
    </source>
</evidence>
<protein>
    <submittedName>
        <fullName evidence="6">SERPIN domain-containing protein</fullName>
    </submittedName>
</protein>
<dbReference type="Pfam" id="PF00079">
    <property type="entry name" value="Serpin"/>
    <property type="match status" value="1"/>
</dbReference>
<dbReference type="PANTHER" id="PTHR11461">
    <property type="entry name" value="SERINE PROTEASE INHIBITOR, SERPIN"/>
    <property type="match status" value="1"/>
</dbReference>
<dbReference type="SUPFAM" id="SSF56574">
    <property type="entry name" value="Serpins"/>
    <property type="match status" value="1"/>
</dbReference>
<dbReference type="InterPro" id="IPR023796">
    <property type="entry name" value="Serpin_dom"/>
</dbReference>
<evidence type="ECO:0000313" key="5">
    <source>
        <dbReference type="Proteomes" id="UP000270296"/>
    </source>
</evidence>
<sequence>MVYGHMMPKYPLADFSVNLYQHAGTSSESMCLSPLSLSLALAMIFYGSAGNTKSQIKGAMFGFSSTDQQVSTYMGEVMKTINSTDKTFILYAVNRLYINKKYNVSDYYRNKVKDKLNSDIAMADFSNPRKVVSEINHWVATATHYKIKDLVTTSSFDANTRLAVINAVYFNSKWLKEFSPHDTSKGTFYVSMDRRIEVDMMSQKKLFSYGETAECQVLAMRYIGPFMSMVVLLPKERYGLRRFEEALTARKLVQLLSSTTSTTVTVKFPKFQLQSKLKLNSIFESMGITDMFRKTADLAAITGKPELFVSSGVHEAFIQVDERGTEAAAATGFEIMPMAAVPNQEVRFIADHPFMFAIIDKKHNNILFLGRYVGRS</sequence>
<dbReference type="AlphaFoldDB" id="A0A183ID20"/>
<organism evidence="6">
    <name type="scientific">Soboliphyme baturini</name>
    <dbReference type="NCBI Taxonomy" id="241478"/>
    <lineage>
        <taxon>Eukaryota</taxon>
        <taxon>Metazoa</taxon>
        <taxon>Ecdysozoa</taxon>
        <taxon>Nematoda</taxon>
        <taxon>Enoplea</taxon>
        <taxon>Dorylaimia</taxon>
        <taxon>Dioctophymatida</taxon>
        <taxon>Dioctophymatoidea</taxon>
        <taxon>Soboliphymatidae</taxon>
        <taxon>Soboliphyme</taxon>
    </lineage>
</organism>
<dbReference type="InterPro" id="IPR036186">
    <property type="entry name" value="Serpin_sf"/>
</dbReference>
<accession>A0A183ID20</accession>